<comment type="function">
    <text evidence="1">Catalyzes the insertion of molybdate into adenylated molybdopterin with the concomitant release of AMP.</text>
</comment>
<dbReference type="EC" id="2.10.1.1" evidence="1"/>
<comment type="similarity">
    <text evidence="1">Belongs to the MoeA family.</text>
</comment>
<reference evidence="3 4" key="1">
    <citation type="submission" date="2020-08" db="EMBL/GenBank/DDBJ databases">
        <title>Bridging the membrane lipid divide: bacteria of the FCB group superphylum have the potential to synthesize archaeal ether lipids.</title>
        <authorList>
            <person name="Villanueva L."/>
            <person name="Von Meijenfeldt F.A.B."/>
            <person name="Westbye A.B."/>
            <person name="Yadav S."/>
            <person name="Hopmans E.C."/>
            <person name="Dutilh B.E."/>
            <person name="Sinninghe Damste J.S."/>
        </authorList>
    </citation>
    <scope>NUCLEOTIDE SEQUENCE [LARGE SCALE GENOMIC DNA]</scope>
    <source>
        <strain evidence="3">NIOZ-UU27</strain>
    </source>
</reference>
<dbReference type="AlphaFoldDB" id="A0A8J6MXS8"/>
<dbReference type="PANTHER" id="PTHR10192:SF28">
    <property type="entry name" value="MOLYBDOPTERIN MOLYBDENUMTRANSFERASE"/>
    <property type="match status" value="1"/>
</dbReference>
<comment type="caution">
    <text evidence="3">The sequence shown here is derived from an EMBL/GenBank/DDBJ whole genome shotgun (WGS) entry which is preliminary data.</text>
</comment>
<keyword evidence="1" id="KW-0501">Molybdenum cofactor biosynthesis</keyword>
<dbReference type="Proteomes" id="UP000650524">
    <property type="component" value="Unassembled WGS sequence"/>
</dbReference>
<dbReference type="InterPro" id="IPR036425">
    <property type="entry name" value="MoaB/Mog-like_dom_sf"/>
</dbReference>
<dbReference type="SMART" id="SM00852">
    <property type="entry name" value="MoCF_biosynth"/>
    <property type="match status" value="1"/>
</dbReference>
<dbReference type="InterPro" id="IPR038987">
    <property type="entry name" value="MoeA-like"/>
</dbReference>
<gene>
    <name evidence="3" type="ORF">H8E19_05400</name>
</gene>
<dbReference type="Pfam" id="PF00994">
    <property type="entry name" value="MoCF_biosynth"/>
    <property type="match status" value="1"/>
</dbReference>
<evidence type="ECO:0000256" key="1">
    <source>
        <dbReference type="RuleBase" id="RU365090"/>
    </source>
</evidence>
<organism evidence="3 4">
    <name type="scientific">Candidatus Desulfacyla euxinica</name>
    <dbReference type="NCBI Taxonomy" id="2841693"/>
    <lineage>
        <taxon>Bacteria</taxon>
        <taxon>Deltaproteobacteria</taxon>
        <taxon>Candidatus Desulfacyla</taxon>
    </lineage>
</organism>
<comment type="cofactor">
    <cofactor evidence="1">
        <name>Mg(2+)</name>
        <dbReference type="ChEBI" id="CHEBI:18420"/>
    </cofactor>
</comment>
<keyword evidence="1" id="KW-0500">Molybdenum</keyword>
<dbReference type="UniPathway" id="UPA00344"/>
<dbReference type="Gene3D" id="3.40.980.10">
    <property type="entry name" value="MoaB/Mog-like domain"/>
    <property type="match status" value="1"/>
</dbReference>
<dbReference type="PANTHER" id="PTHR10192">
    <property type="entry name" value="MOLYBDOPTERIN BIOSYNTHESIS PROTEIN"/>
    <property type="match status" value="1"/>
</dbReference>
<keyword evidence="1" id="KW-0808">Transferase</keyword>
<accession>A0A8J6MXS8</accession>
<keyword evidence="1" id="KW-0460">Magnesium</keyword>
<dbReference type="CDD" id="cd03522">
    <property type="entry name" value="MoeA_like"/>
    <property type="match status" value="1"/>
</dbReference>
<protein>
    <recommendedName>
        <fullName evidence="1">Molybdopterin molybdenumtransferase</fullName>
        <ecNumber evidence="1">2.10.1.1</ecNumber>
    </recommendedName>
</protein>
<sequence>MANKFKSSATPIPIDQAVGTILSHDITEIRPGQFKGAAFKKGHIISEEDLPHLRRVGKEHLFVLHLEAGEVHEDDAAIRLCAALTGSGVIFEPNPSEGKISLRAAHSGLLKVDVESLMAINLVPDICCSSRHTNSIVEKGDIIAAARAIPLIIDEKTLVKAVGVAEKAGGIFSIKPLSQPKSGLIITGNEVYSGLIDDKFAPIVRKKLQSFGCEIIGTLFSPDDKTVIIGEIKDLLEKGAELVIVAGGMSVDPDDITRVAIAEAGAEDVVYGTPVLPGAMFLYGRFGDIPVLGLPACVLFHRATILDLVLPKVLAGEKITRKDFAAMAHGGLCLDCDECRFPVCPFGK</sequence>
<evidence type="ECO:0000313" key="3">
    <source>
        <dbReference type="EMBL" id="MBC8176820.1"/>
    </source>
</evidence>
<dbReference type="GO" id="GO:0006777">
    <property type="term" value="P:Mo-molybdopterin cofactor biosynthetic process"/>
    <property type="evidence" value="ECO:0007669"/>
    <property type="project" value="UniProtKB-UniRule"/>
</dbReference>
<dbReference type="GO" id="GO:0005829">
    <property type="term" value="C:cytosol"/>
    <property type="evidence" value="ECO:0007669"/>
    <property type="project" value="TreeGrafter"/>
</dbReference>
<dbReference type="SUPFAM" id="SSF53218">
    <property type="entry name" value="Molybdenum cofactor biosynthesis proteins"/>
    <property type="match status" value="1"/>
</dbReference>
<evidence type="ECO:0000313" key="4">
    <source>
        <dbReference type="Proteomes" id="UP000650524"/>
    </source>
</evidence>
<dbReference type="InterPro" id="IPR001453">
    <property type="entry name" value="MoaB/Mog_dom"/>
</dbReference>
<proteinExistence type="inferred from homology"/>
<keyword evidence="1" id="KW-0479">Metal-binding</keyword>
<dbReference type="EMBL" id="JACNJD010000164">
    <property type="protein sequence ID" value="MBC8176820.1"/>
    <property type="molecule type" value="Genomic_DNA"/>
</dbReference>
<dbReference type="GO" id="GO:0061599">
    <property type="term" value="F:molybdopterin molybdotransferase activity"/>
    <property type="evidence" value="ECO:0007669"/>
    <property type="project" value="UniProtKB-UniRule"/>
</dbReference>
<feature type="domain" description="MoaB/Mog" evidence="2">
    <location>
        <begin position="183"/>
        <end position="315"/>
    </location>
</feature>
<comment type="pathway">
    <text evidence="1">Cofactor biosynthesis; molybdopterin biosynthesis.</text>
</comment>
<evidence type="ECO:0000259" key="2">
    <source>
        <dbReference type="SMART" id="SM00852"/>
    </source>
</evidence>
<name>A0A8J6MXS8_9DELT</name>
<dbReference type="GO" id="GO:0046872">
    <property type="term" value="F:metal ion binding"/>
    <property type="evidence" value="ECO:0007669"/>
    <property type="project" value="UniProtKB-UniRule"/>
</dbReference>
<comment type="catalytic activity">
    <reaction evidence="1">
        <text>adenylyl-molybdopterin + molybdate = Mo-molybdopterin + AMP + H(+)</text>
        <dbReference type="Rhea" id="RHEA:35047"/>
        <dbReference type="ChEBI" id="CHEBI:15378"/>
        <dbReference type="ChEBI" id="CHEBI:36264"/>
        <dbReference type="ChEBI" id="CHEBI:62727"/>
        <dbReference type="ChEBI" id="CHEBI:71302"/>
        <dbReference type="ChEBI" id="CHEBI:456215"/>
    </reaction>
</comment>